<protein>
    <submittedName>
        <fullName evidence="3">Glycosyltransferase</fullName>
    </submittedName>
</protein>
<evidence type="ECO:0000259" key="2">
    <source>
        <dbReference type="Pfam" id="PF10111"/>
    </source>
</evidence>
<feature type="domain" description="Glycosyltransferase 2-like" evidence="1">
    <location>
        <begin position="9"/>
        <end position="138"/>
    </location>
</feature>
<dbReference type="Proteomes" id="UP000325372">
    <property type="component" value="Unassembled WGS sequence"/>
</dbReference>
<organism evidence="3 4">
    <name type="scientific">Marinihelvus fidelis</name>
    <dbReference type="NCBI Taxonomy" id="2613842"/>
    <lineage>
        <taxon>Bacteria</taxon>
        <taxon>Pseudomonadati</taxon>
        <taxon>Pseudomonadota</taxon>
        <taxon>Gammaproteobacteria</taxon>
        <taxon>Chromatiales</taxon>
        <taxon>Wenzhouxiangellaceae</taxon>
        <taxon>Marinihelvus</taxon>
    </lineage>
</organism>
<feature type="domain" description="Glycosyltransferase 2-like prokaryotic type" evidence="2">
    <location>
        <begin position="150"/>
        <end position="203"/>
    </location>
</feature>
<dbReference type="InterPro" id="IPR001173">
    <property type="entry name" value="Glyco_trans_2-like"/>
</dbReference>
<dbReference type="PANTHER" id="PTHR43685">
    <property type="entry name" value="GLYCOSYLTRANSFERASE"/>
    <property type="match status" value="1"/>
</dbReference>
<dbReference type="InterPro" id="IPR029044">
    <property type="entry name" value="Nucleotide-diphossugar_trans"/>
</dbReference>
<accession>A0A5N0TE96</accession>
<proteinExistence type="predicted"/>
<evidence type="ECO:0000313" key="3">
    <source>
        <dbReference type="EMBL" id="KAA9133362.1"/>
    </source>
</evidence>
<dbReference type="Pfam" id="PF00535">
    <property type="entry name" value="Glycos_transf_2"/>
    <property type="match status" value="1"/>
</dbReference>
<gene>
    <name evidence="3" type="ORF">F3N42_03165</name>
</gene>
<evidence type="ECO:0000313" key="4">
    <source>
        <dbReference type="Proteomes" id="UP000325372"/>
    </source>
</evidence>
<keyword evidence="3" id="KW-0808">Transferase</keyword>
<dbReference type="GO" id="GO:0016740">
    <property type="term" value="F:transferase activity"/>
    <property type="evidence" value="ECO:0007669"/>
    <property type="project" value="UniProtKB-KW"/>
</dbReference>
<reference evidence="3 4" key="1">
    <citation type="submission" date="2019-09" db="EMBL/GenBank/DDBJ databases">
        <title>Wenzhouxiangella sp. Genome sequencing and assembly.</title>
        <authorList>
            <person name="Zhang R."/>
        </authorList>
    </citation>
    <scope>NUCLEOTIDE SEQUENCE [LARGE SCALE GENOMIC DNA]</scope>
    <source>
        <strain evidence="3 4">W260</strain>
    </source>
</reference>
<comment type="caution">
    <text evidence="3">The sequence shown here is derived from an EMBL/GenBank/DDBJ whole genome shotgun (WGS) entry which is preliminary data.</text>
</comment>
<dbReference type="EMBL" id="VYXP01000002">
    <property type="protein sequence ID" value="KAA9133362.1"/>
    <property type="molecule type" value="Genomic_DNA"/>
</dbReference>
<dbReference type="InterPro" id="IPR050834">
    <property type="entry name" value="Glycosyltransf_2"/>
</dbReference>
<dbReference type="SUPFAM" id="SSF53448">
    <property type="entry name" value="Nucleotide-diphospho-sugar transferases"/>
    <property type="match status" value="1"/>
</dbReference>
<name>A0A5N0TE96_9GAMM</name>
<evidence type="ECO:0000259" key="1">
    <source>
        <dbReference type="Pfam" id="PF00535"/>
    </source>
</evidence>
<keyword evidence="4" id="KW-1185">Reference proteome</keyword>
<dbReference type="InterPro" id="IPR019290">
    <property type="entry name" value="GlycosylTrfase-like_prok"/>
</dbReference>
<dbReference type="AlphaFoldDB" id="A0A5N0TE96"/>
<dbReference type="RefSeq" id="WP_150862921.1">
    <property type="nucleotide sequence ID" value="NZ_VYXP01000002.1"/>
</dbReference>
<dbReference type="Pfam" id="PF10111">
    <property type="entry name" value="Glyco_tranf_2_2"/>
    <property type="match status" value="1"/>
</dbReference>
<dbReference type="Gene3D" id="3.90.550.10">
    <property type="entry name" value="Spore Coat Polysaccharide Biosynthesis Protein SpsA, Chain A"/>
    <property type="match status" value="1"/>
</dbReference>
<dbReference type="PANTHER" id="PTHR43685:SF2">
    <property type="entry name" value="GLYCOSYLTRANSFERASE 2-LIKE DOMAIN-CONTAINING PROTEIN"/>
    <property type="match status" value="1"/>
</dbReference>
<sequence>MNTSRPLVTVVMATLNRASRVRTAVDSVLAQDYPAFELVIVNDGSTDPTAEVLSGLAGDPRVRVVTHEKNQGLPASLNRGIATGHGDLIARIDDDDTWVNPTKLTQQVGLFSQQPRLGLVGTAYVDEQGEGATNPLSDGAIRAQMLFRCPFCHSSVMMRRTAFEQAGGYDESLPYAEDWDLWLRIGRDWDLANQPDVMVARHRGESTLSEQYFERQLGMASGFAGRYASDYPRATLARLYHAGSRGFFRCFPVGGSMHRGMQKLFSRAFSLRRGNDG</sequence>